<evidence type="ECO:0000256" key="13">
    <source>
        <dbReference type="ARBA" id="ARBA00022989"/>
    </source>
</evidence>
<dbReference type="InterPro" id="IPR033895">
    <property type="entry name" value="GPT"/>
</dbReference>
<dbReference type="Pfam" id="PF00953">
    <property type="entry name" value="Glycos_transf_4"/>
    <property type="match status" value="1"/>
</dbReference>
<dbReference type="OrthoDB" id="34534at2157"/>
<evidence type="ECO:0000256" key="6">
    <source>
        <dbReference type="ARBA" id="ARBA00017659"/>
    </source>
</evidence>
<dbReference type="EMBL" id="CP040089">
    <property type="protein sequence ID" value="QGA81032.1"/>
    <property type="molecule type" value="Genomic_DNA"/>
</dbReference>
<dbReference type="GO" id="GO:0003975">
    <property type="term" value="F:UDP-N-acetylglucosamine-dolichyl-phosphate N-acetylglucosaminephosphotransferase activity"/>
    <property type="evidence" value="ECO:0007669"/>
    <property type="project" value="UniProtKB-EC"/>
</dbReference>
<dbReference type="PANTHER" id="PTHR10571">
    <property type="entry name" value="UDP-N-ACETYLGLUCOSAMINE--DOLICHYL-PHOSPHATE N-ACETYLGLUCOSAMINEPHOSPHOTRANSFERASE"/>
    <property type="match status" value="1"/>
</dbReference>
<dbReference type="Proteomes" id="UP000377803">
    <property type="component" value="Chromosome"/>
</dbReference>
<dbReference type="PANTHER" id="PTHR10571:SF0">
    <property type="entry name" value="UDP-N-ACETYLGLUCOSAMINE--DOLICHYL-PHOSPHATE N-ACETYLGLUCOSAMINEPHOSPHOTRANSFERASE"/>
    <property type="match status" value="1"/>
</dbReference>
<feature type="transmembrane region" description="Helical" evidence="19">
    <location>
        <begin position="353"/>
        <end position="375"/>
    </location>
</feature>
<evidence type="ECO:0000256" key="12">
    <source>
        <dbReference type="ARBA" id="ARBA00022842"/>
    </source>
</evidence>
<proteinExistence type="inferred from homology"/>
<keyword evidence="10" id="KW-0479">Metal-binding</keyword>
<dbReference type="InterPro" id="IPR000715">
    <property type="entry name" value="Glycosyl_transferase_4"/>
</dbReference>
<evidence type="ECO:0000256" key="3">
    <source>
        <dbReference type="ARBA" id="ARBA00004922"/>
    </source>
</evidence>
<feature type="transmembrane region" description="Helical" evidence="19">
    <location>
        <begin position="161"/>
        <end position="182"/>
    </location>
</feature>
<dbReference type="GeneID" id="42365564"/>
<comment type="subcellular location">
    <subcellularLocation>
        <location evidence="2">Endoplasmic reticulum membrane</location>
        <topology evidence="2">Multi-pass membrane protein</topology>
    </subcellularLocation>
</comment>
<comment type="function">
    <text evidence="17">UDP-N-acetylglucosamine--dolichyl-phosphate N-acetylglucosaminephosphotransferase that operates in the biosynthetic pathway of dolichol-linked oligosaccharides, the glycan precursors employed in protein asparagine (N)-glycosylation. The assembly of dolichol-linked oligosaccharides begins on the cytosolic side of the endoplasmic reticulum membrane and finishes in its lumen. The sequential addition of sugars to dolichol pyrophosphate produces dolichol-linked oligosaccharides containing fourteen sugars, including two GlcNAcs, nine mannoses and three glucoses. Once assembled, the oligosaccharide is transferred from the lipid to nascent proteins by oligosaccharyltransferases. Catalyzes the initial step of dolichol-linked oligosaccharide biosynthesis, transfering GlcNAc-1-P from cytosolic UDP-GlcNAc onto the carrier lipid dolichyl phosphate (P-dolichol), yielding GlcNAc-P-P-dolichol embedded in the cytoplasmic leaflet of the endoplasmic reticulum membrane.</text>
</comment>
<evidence type="ECO:0000256" key="5">
    <source>
        <dbReference type="ARBA" id="ARBA00013225"/>
    </source>
</evidence>
<keyword evidence="7" id="KW-0328">Glycosyltransferase</keyword>
<evidence type="ECO:0000256" key="2">
    <source>
        <dbReference type="ARBA" id="ARBA00004477"/>
    </source>
</evidence>
<name>A0A5Q0UH86_9ARCH</name>
<reference evidence="21" key="1">
    <citation type="submission" date="2019-05" db="EMBL/GenBank/DDBJ databases">
        <title>Candidatus Nanohalobium constans, a novel model system to study the DPANN nano-sized archaea: genomic and physiological characterization of a nanoarchaeon co-cultured with its chitinotrophic host.</title>
        <authorList>
            <person name="La Cono V."/>
            <person name="Arcadi E."/>
            <person name="Crisafi F."/>
            <person name="Denaro R."/>
            <person name="La Spada G."/>
            <person name="Messina E."/>
            <person name="Smedile F."/>
            <person name="Toshchakov S.V."/>
            <person name="Shevchenko M.A."/>
            <person name="Golyshin P.N."/>
            <person name="Golyshina O.V."/>
            <person name="Ferrer M."/>
            <person name="Rohde M."/>
            <person name="Mushegian A."/>
            <person name="Sorokin D.Y."/>
            <person name="Giuliano L."/>
            <person name="Yakimov M.M."/>
        </authorList>
    </citation>
    <scope>NUCLEOTIDE SEQUENCE [LARGE SCALE GENOMIC DNA]</scope>
    <source>
        <strain evidence="21">LC1Nh</strain>
    </source>
</reference>
<feature type="transmembrane region" description="Helical" evidence="19">
    <location>
        <begin position="194"/>
        <end position="215"/>
    </location>
</feature>
<dbReference type="KEGG" id="ncon:LC1Nh_1166"/>
<dbReference type="AlphaFoldDB" id="A0A5Q0UH86"/>
<evidence type="ECO:0000256" key="18">
    <source>
        <dbReference type="ARBA" id="ARBA00045078"/>
    </source>
</evidence>
<protein>
    <recommendedName>
        <fullName evidence="6">UDP-N-acetylglucosamine--dolichyl-phosphate N-acetylglucosaminephosphotransferase</fullName>
        <ecNumber evidence="5">2.7.8.15</ecNumber>
    </recommendedName>
    <alternativeName>
        <fullName evidence="15">GlcNAc-1-P transferase</fullName>
    </alternativeName>
    <alternativeName>
        <fullName evidence="16">N-acetylglucosamine-1-phosphate transferase</fullName>
    </alternativeName>
</protein>
<evidence type="ECO:0000313" key="20">
    <source>
        <dbReference type="EMBL" id="QGA81032.1"/>
    </source>
</evidence>
<keyword evidence="21" id="KW-1185">Reference proteome</keyword>
<evidence type="ECO:0000256" key="10">
    <source>
        <dbReference type="ARBA" id="ARBA00022723"/>
    </source>
</evidence>
<keyword evidence="13 19" id="KW-1133">Transmembrane helix</keyword>
<evidence type="ECO:0000256" key="11">
    <source>
        <dbReference type="ARBA" id="ARBA00022824"/>
    </source>
</evidence>
<evidence type="ECO:0000256" key="9">
    <source>
        <dbReference type="ARBA" id="ARBA00022692"/>
    </source>
</evidence>
<dbReference type="GO" id="GO:0016020">
    <property type="term" value="C:membrane"/>
    <property type="evidence" value="ECO:0007669"/>
    <property type="project" value="InterPro"/>
</dbReference>
<feature type="transmembrane region" description="Helical" evidence="19">
    <location>
        <begin position="246"/>
        <end position="265"/>
    </location>
</feature>
<gene>
    <name evidence="20" type="ORF">LC1Nh_1166</name>
</gene>
<evidence type="ECO:0000256" key="7">
    <source>
        <dbReference type="ARBA" id="ARBA00022676"/>
    </source>
</evidence>
<dbReference type="EC" id="2.7.8.15" evidence="5"/>
<keyword evidence="9 19" id="KW-0812">Transmembrane</keyword>
<evidence type="ECO:0000256" key="15">
    <source>
        <dbReference type="ARBA" id="ARBA00029567"/>
    </source>
</evidence>
<feature type="transmembrane region" description="Helical" evidence="19">
    <location>
        <begin position="78"/>
        <end position="95"/>
    </location>
</feature>
<keyword evidence="14 19" id="KW-0472">Membrane</keyword>
<accession>A0A5Q0UH86</accession>
<comment type="cofactor">
    <cofactor evidence="1">
        <name>Mg(2+)</name>
        <dbReference type="ChEBI" id="CHEBI:18420"/>
    </cofactor>
</comment>
<evidence type="ECO:0000256" key="14">
    <source>
        <dbReference type="ARBA" id="ARBA00023136"/>
    </source>
</evidence>
<comment type="catalytic activity">
    <reaction evidence="18">
        <text>a di-trans,poly-cis-dolichyl phosphate + UDP-N-acetyl-alpha-D-glucosamine = an N-acetyl-alpha-D-glucosaminyl-diphospho-di-trans,poly-cis-dolichol + UMP</text>
        <dbReference type="Rhea" id="RHEA:13289"/>
        <dbReference type="Rhea" id="RHEA-COMP:19498"/>
        <dbReference type="Rhea" id="RHEA-COMP:19507"/>
        <dbReference type="ChEBI" id="CHEBI:57683"/>
        <dbReference type="ChEBI" id="CHEBI:57705"/>
        <dbReference type="ChEBI" id="CHEBI:57865"/>
        <dbReference type="ChEBI" id="CHEBI:58427"/>
        <dbReference type="EC" id="2.7.8.15"/>
    </reaction>
    <physiologicalReaction direction="left-to-right" evidence="18">
        <dbReference type="Rhea" id="RHEA:13290"/>
    </physiologicalReaction>
</comment>
<feature type="transmembrane region" description="Helical" evidence="19">
    <location>
        <begin position="277"/>
        <end position="305"/>
    </location>
</feature>
<evidence type="ECO:0000256" key="19">
    <source>
        <dbReference type="SAM" id="Phobius"/>
    </source>
</evidence>
<dbReference type="GO" id="GO:0016757">
    <property type="term" value="F:glycosyltransferase activity"/>
    <property type="evidence" value="ECO:0007669"/>
    <property type="project" value="UniProtKB-KW"/>
</dbReference>
<keyword evidence="12" id="KW-0460">Magnesium</keyword>
<evidence type="ECO:0000256" key="1">
    <source>
        <dbReference type="ARBA" id="ARBA00001946"/>
    </source>
</evidence>
<organism evidence="20 21">
    <name type="scientific">Candidatus Nanohalobium constans</name>
    <dbReference type="NCBI Taxonomy" id="2565781"/>
    <lineage>
        <taxon>Archaea</taxon>
        <taxon>Candidatus Nanohalarchaeota</taxon>
        <taxon>Candidatus Nanohalobia</taxon>
        <taxon>Candidatus Nanohalobiales</taxon>
        <taxon>Candidatus Nanohalobiaceae</taxon>
        <taxon>Candidatus Nanohalobium</taxon>
    </lineage>
</organism>
<keyword evidence="11" id="KW-0256">Endoplasmic reticulum</keyword>
<keyword evidence="8 20" id="KW-0808">Transferase</keyword>
<feature type="transmembrane region" description="Helical" evidence="19">
    <location>
        <begin position="221"/>
        <end position="239"/>
    </location>
</feature>
<sequence>MIALLLSLIAGFTSVYIATPYAKKYLLASGIYGIDQQKETRPKLPTSGGLPVLFGFIFSVTLYMALTTVTGTDSDITMLLAALTSVNIIALIGLIDDIHIDIEGIIREETADTEFTLDLGQKVAEIDFPHQVIHEKISVVTGQSETSEDMHREGLSQVPKMLFVLPALLPLIAVGAGSWTMSVPLTSYTVNWGLIYPLVLMPGGFFFVTNAVNILAGTNGLSTTLTLVTSAAVGVFALMNNRFEAAVIALSLSATTLAFLRYNYYPASMLPGDSFTYLAGAALFASVVIGNIEQFGASLFLLYVIEFFLKARSRFKAHSWGILQEDGTLKSQHDKIYSLTHPLMNRGFTERRITLTLAGIQLVWCVLMLGFHTLVI</sequence>
<dbReference type="RefSeq" id="WP_153550780.1">
    <property type="nucleotide sequence ID" value="NZ_CP040089.1"/>
</dbReference>
<dbReference type="GO" id="GO:0046872">
    <property type="term" value="F:metal ion binding"/>
    <property type="evidence" value="ECO:0007669"/>
    <property type="project" value="UniProtKB-KW"/>
</dbReference>
<evidence type="ECO:0000313" key="21">
    <source>
        <dbReference type="Proteomes" id="UP000377803"/>
    </source>
</evidence>
<evidence type="ECO:0000256" key="16">
    <source>
        <dbReference type="ARBA" id="ARBA00033238"/>
    </source>
</evidence>
<evidence type="ECO:0000256" key="17">
    <source>
        <dbReference type="ARBA" id="ARBA00044717"/>
    </source>
</evidence>
<dbReference type="GO" id="GO:0006488">
    <property type="term" value="P:dolichol-linked oligosaccharide biosynthetic process"/>
    <property type="evidence" value="ECO:0007669"/>
    <property type="project" value="InterPro"/>
</dbReference>
<evidence type="ECO:0000256" key="4">
    <source>
        <dbReference type="ARBA" id="ARBA00009317"/>
    </source>
</evidence>
<comment type="similarity">
    <text evidence="4">Belongs to the glycosyltransferase 4 family.</text>
</comment>
<feature type="transmembrane region" description="Helical" evidence="19">
    <location>
        <begin position="48"/>
        <end position="66"/>
    </location>
</feature>
<evidence type="ECO:0000256" key="8">
    <source>
        <dbReference type="ARBA" id="ARBA00022679"/>
    </source>
</evidence>
<comment type="pathway">
    <text evidence="3">Protein modification; protein glycosylation.</text>
</comment>